<organism evidence="1 2">
    <name type="scientific">Peribacillus frigoritolerans</name>
    <dbReference type="NCBI Taxonomy" id="450367"/>
    <lineage>
        <taxon>Bacteria</taxon>
        <taxon>Bacillati</taxon>
        <taxon>Bacillota</taxon>
        <taxon>Bacilli</taxon>
        <taxon>Bacillales</taxon>
        <taxon>Bacillaceae</taxon>
        <taxon>Peribacillus</taxon>
    </lineage>
</organism>
<dbReference type="RefSeq" id="WP_305160553.1">
    <property type="nucleotide sequence ID" value="NZ_JAUUTW010000013.1"/>
</dbReference>
<gene>
    <name evidence="1" type="ORF">Q8G36_13565</name>
</gene>
<sequence>MPQQKLTIVPVTLHTENKKSLRSTSSEDPLTSICNIKTANAEISFYGGVDEQAIQNIMKELNICEIRLYNVQQKSVECVLKIKRPYLLKILLGWSPCPIEKEFNNPIRAASNKNSIR</sequence>
<name>A0AA90P1Y1_9BACI</name>
<reference evidence="1" key="1">
    <citation type="submission" date="2023-07" db="EMBL/GenBank/DDBJ databases">
        <title>Murine gut Bacillus species.</title>
        <authorList>
            <person name="Gutman E."/>
            <person name="Hashuel R."/>
            <person name="Litvak Y."/>
        </authorList>
    </citation>
    <scope>NUCLEOTIDE SEQUENCE</scope>
    <source>
        <strain evidence="1">RU293</strain>
    </source>
</reference>
<dbReference type="EMBL" id="JAUUTW010000013">
    <property type="protein sequence ID" value="MDP1452093.1"/>
    <property type="molecule type" value="Genomic_DNA"/>
</dbReference>
<evidence type="ECO:0000313" key="1">
    <source>
        <dbReference type="EMBL" id="MDP1452093.1"/>
    </source>
</evidence>
<protein>
    <submittedName>
        <fullName evidence="1">Uncharacterized protein</fullName>
    </submittedName>
</protein>
<dbReference type="AlphaFoldDB" id="A0AA90P1Y1"/>
<dbReference type="Proteomes" id="UP001178275">
    <property type="component" value="Unassembled WGS sequence"/>
</dbReference>
<accession>A0AA90P1Y1</accession>
<evidence type="ECO:0000313" key="2">
    <source>
        <dbReference type="Proteomes" id="UP001178275"/>
    </source>
</evidence>
<comment type="caution">
    <text evidence="1">The sequence shown here is derived from an EMBL/GenBank/DDBJ whole genome shotgun (WGS) entry which is preliminary data.</text>
</comment>
<proteinExistence type="predicted"/>